<sequence length="85" mass="10160">VGARSLRCNVKGSYRGRTRKTEEQVMSDSHDRFHGDMSRNEVEMDLSKFMEMLAENGKLKDRIRELEDIHDQNPWQKWIYLSKMI</sequence>
<gene>
    <name evidence="2" type="ORF">METZ01_LOCUS483303</name>
</gene>
<proteinExistence type="predicted"/>
<evidence type="ECO:0000313" key="2">
    <source>
        <dbReference type="EMBL" id="SVE30449.1"/>
    </source>
</evidence>
<name>A0A383CEH9_9ZZZZ</name>
<dbReference type="AlphaFoldDB" id="A0A383CEH9"/>
<organism evidence="2">
    <name type="scientific">marine metagenome</name>
    <dbReference type="NCBI Taxonomy" id="408172"/>
    <lineage>
        <taxon>unclassified sequences</taxon>
        <taxon>metagenomes</taxon>
        <taxon>ecological metagenomes</taxon>
    </lineage>
</organism>
<accession>A0A383CEH9</accession>
<dbReference type="EMBL" id="UINC01208075">
    <property type="protein sequence ID" value="SVE30449.1"/>
    <property type="molecule type" value="Genomic_DNA"/>
</dbReference>
<feature type="non-terminal residue" evidence="2">
    <location>
        <position position="85"/>
    </location>
</feature>
<evidence type="ECO:0000256" key="1">
    <source>
        <dbReference type="SAM" id="MobiDB-lite"/>
    </source>
</evidence>
<reference evidence="2" key="1">
    <citation type="submission" date="2018-05" db="EMBL/GenBank/DDBJ databases">
        <authorList>
            <person name="Lanie J.A."/>
            <person name="Ng W.-L."/>
            <person name="Kazmierczak K.M."/>
            <person name="Andrzejewski T.M."/>
            <person name="Davidsen T.M."/>
            <person name="Wayne K.J."/>
            <person name="Tettelin H."/>
            <person name="Glass J.I."/>
            <person name="Rusch D."/>
            <person name="Podicherti R."/>
            <person name="Tsui H.-C.T."/>
            <person name="Winkler M.E."/>
        </authorList>
    </citation>
    <scope>NUCLEOTIDE SEQUENCE</scope>
</reference>
<feature type="non-terminal residue" evidence="2">
    <location>
        <position position="1"/>
    </location>
</feature>
<feature type="compositionally biased region" description="Basic and acidic residues" evidence="1">
    <location>
        <begin position="19"/>
        <end position="37"/>
    </location>
</feature>
<protein>
    <submittedName>
        <fullName evidence="2">Uncharacterized protein</fullName>
    </submittedName>
</protein>
<feature type="region of interest" description="Disordered" evidence="1">
    <location>
        <begin position="17"/>
        <end position="37"/>
    </location>
</feature>